<comment type="caution">
    <text evidence="1">The sequence shown here is derived from an EMBL/GenBank/DDBJ whole genome shotgun (WGS) entry which is preliminary data.</text>
</comment>
<evidence type="ECO:0000313" key="2">
    <source>
        <dbReference type="Proteomes" id="UP000697710"/>
    </source>
</evidence>
<organism evidence="1 2">
    <name type="scientific">Eiseniibacteriota bacterium</name>
    <dbReference type="NCBI Taxonomy" id="2212470"/>
    <lineage>
        <taxon>Bacteria</taxon>
        <taxon>Candidatus Eiseniibacteriota</taxon>
    </lineage>
</organism>
<dbReference type="EMBL" id="JAGQHR010000765">
    <property type="protein sequence ID" value="MCA9729605.1"/>
    <property type="molecule type" value="Genomic_DNA"/>
</dbReference>
<dbReference type="AlphaFoldDB" id="A0A956M409"/>
<dbReference type="PROSITE" id="PS51257">
    <property type="entry name" value="PROKAR_LIPOPROTEIN"/>
    <property type="match status" value="1"/>
</dbReference>
<proteinExistence type="predicted"/>
<dbReference type="Proteomes" id="UP000697710">
    <property type="component" value="Unassembled WGS sequence"/>
</dbReference>
<gene>
    <name evidence="1" type="ORF">KC729_18095</name>
</gene>
<reference evidence="1" key="2">
    <citation type="journal article" date="2021" name="Microbiome">
        <title>Successional dynamics and alternative stable states in a saline activated sludge microbial community over 9 years.</title>
        <authorList>
            <person name="Wang Y."/>
            <person name="Ye J."/>
            <person name="Ju F."/>
            <person name="Liu L."/>
            <person name="Boyd J.A."/>
            <person name="Deng Y."/>
            <person name="Parks D.H."/>
            <person name="Jiang X."/>
            <person name="Yin X."/>
            <person name="Woodcroft B.J."/>
            <person name="Tyson G.W."/>
            <person name="Hugenholtz P."/>
            <person name="Polz M.F."/>
            <person name="Zhang T."/>
        </authorList>
    </citation>
    <scope>NUCLEOTIDE SEQUENCE</scope>
    <source>
        <strain evidence="1">HKST-UBA01</strain>
    </source>
</reference>
<reference evidence="1" key="1">
    <citation type="submission" date="2020-04" db="EMBL/GenBank/DDBJ databases">
        <authorList>
            <person name="Zhang T."/>
        </authorList>
    </citation>
    <scope>NUCLEOTIDE SEQUENCE</scope>
    <source>
        <strain evidence="1">HKST-UBA01</strain>
    </source>
</reference>
<evidence type="ECO:0000313" key="1">
    <source>
        <dbReference type="EMBL" id="MCA9729605.1"/>
    </source>
</evidence>
<protein>
    <submittedName>
        <fullName evidence="1">Uncharacterized protein</fullName>
    </submittedName>
</protein>
<name>A0A956M409_UNCEI</name>
<accession>A0A956M409</accession>
<sequence length="149" mass="16308">MQQLQRKPRPFLFLGILALGLTGCSRSVVLPRESLEPGQQFGKTRVLTADGFEYQFDRLLVQPDSLRGEYQQEVQRQSAAAGVYYEDIVRAQAVPLERVSSVAVKKADPSRTFFAGVGTAAVVMLFKNLFDSQLQNGGGGGSRTKPDPS</sequence>